<feature type="chain" id="PRO_5032715280" evidence="1">
    <location>
        <begin position="19"/>
        <end position="130"/>
    </location>
</feature>
<dbReference type="AlphaFoldDB" id="A0A835YD04"/>
<accession>A0A835YD04</accession>
<protein>
    <submittedName>
        <fullName evidence="2">Uncharacterized protein</fullName>
    </submittedName>
</protein>
<evidence type="ECO:0000256" key="1">
    <source>
        <dbReference type="SAM" id="SignalP"/>
    </source>
</evidence>
<sequence>MAAVRGVAAAAAAAAVLGMTVEGAMLGVAAEGAISGGAAEGAAEVAVLGVARVVAGVVGPESAVEAGMAGEGMAGEGMAGEGMEEVAAVAGIAGEPGAALPPAGAAEGVEAEVDDLGMEGEGLEVGAREE</sequence>
<comment type="caution">
    <text evidence="2">The sequence shown here is derived from an EMBL/GenBank/DDBJ whole genome shotgun (WGS) entry which is preliminary data.</text>
</comment>
<dbReference type="EMBL" id="JAEHOE010000003">
    <property type="protein sequence ID" value="KAG2500625.1"/>
    <property type="molecule type" value="Genomic_DNA"/>
</dbReference>
<gene>
    <name evidence="2" type="ORF">HYH03_001392</name>
</gene>
<keyword evidence="3" id="KW-1185">Reference proteome</keyword>
<reference evidence="2" key="1">
    <citation type="journal article" date="2020" name="bioRxiv">
        <title>Comparative genomics of Chlamydomonas.</title>
        <authorList>
            <person name="Craig R.J."/>
            <person name="Hasan A.R."/>
            <person name="Ness R.W."/>
            <person name="Keightley P.D."/>
        </authorList>
    </citation>
    <scope>NUCLEOTIDE SEQUENCE</scope>
    <source>
        <strain evidence="2">CCAP 11/70</strain>
    </source>
</reference>
<dbReference type="Proteomes" id="UP000612055">
    <property type="component" value="Unassembled WGS sequence"/>
</dbReference>
<evidence type="ECO:0000313" key="3">
    <source>
        <dbReference type="Proteomes" id="UP000612055"/>
    </source>
</evidence>
<keyword evidence="1" id="KW-0732">Signal</keyword>
<organism evidence="2 3">
    <name type="scientific">Edaphochlamys debaryana</name>
    <dbReference type="NCBI Taxonomy" id="47281"/>
    <lineage>
        <taxon>Eukaryota</taxon>
        <taxon>Viridiplantae</taxon>
        <taxon>Chlorophyta</taxon>
        <taxon>core chlorophytes</taxon>
        <taxon>Chlorophyceae</taxon>
        <taxon>CS clade</taxon>
        <taxon>Chlamydomonadales</taxon>
        <taxon>Chlamydomonadales incertae sedis</taxon>
        <taxon>Edaphochlamys</taxon>
    </lineage>
</organism>
<name>A0A835YD04_9CHLO</name>
<proteinExistence type="predicted"/>
<feature type="signal peptide" evidence="1">
    <location>
        <begin position="1"/>
        <end position="18"/>
    </location>
</feature>
<evidence type="ECO:0000313" key="2">
    <source>
        <dbReference type="EMBL" id="KAG2500625.1"/>
    </source>
</evidence>